<dbReference type="InterPro" id="IPR003730">
    <property type="entry name" value="Cu_polyphenol_OxRdtase"/>
</dbReference>
<dbReference type="CDD" id="cd16833">
    <property type="entry name" value="YfiH"/>
    <property type="match status" value="1"/>
</dbReference>
<protein>
    <recommendedName>
        <fullName evidence="10">Purine nucleoside phosphorylase</fullName>
    </recommendedName>
</protein>
<evidence type="ECO:0000256" key="8">
    <source>
        <dbReference type="ARBA" id="ARBA00048968"/>
    </source>
</evidence>
<dbReference type="Pfam" id="PF02578">
    <property type="entry name" value="Cu-oxidase_4"/>
    <property type="match status" value="1"/>
</dbReference>
<comment type="catalytic activity">
    <reaction evidence="8">
        <text>adenosine + phosphate = alpha-D-ribose 1-phosphate + adenine</text>
        <dbReference type="Rhea" id="RHEA:27642"/>
        <dbReference type="ChEBI" id="CHEBI:16335"/>
        <dbReference type="ChEBI" id="CHEBI:16708"/>
        <dbReference type="ChEBI" id="CHEBI:43474"/>
        <dbReference type="ChEBI" id="CHEBI:57720"/>
        <dbReference type="EC" id="2.4.2.1"/>
    </reaction>
    <physiologicalReaction direction="left-to-right" evidence="8">
        <dbReference type="Rhea" id="RHEA:27643"/>
    </physiologicalReaction>
</comment>
<dbReference type="PANTHER" id="PTHR30616">
    <property type="entry name" value="UNCHARACTERIZED PROTEIN YFIH"/>
    <property type="match status" value="1"/>
</dbReference>
<dbReference type="EMBL" id="MHCR01000003">
    <property type="protein sequence ID" value="OGY26034.1"/>
    <property type="molecule type" value="Genomic_DNA"/>
</dbReference>
<dbReference type="Proteomes" id="UP000178162">
    <property type="component" value="Unassembled WGS sequence"/>
</dbReference>
<comment type="catalytic activity">
    <reaction evidence="7">
        <text>adenosine + H2O + H(+) = inosine + NH4(+)</text>
        <dbReference type="Rhea" id="RHEA:24408"/>
        <dbReference type="ChEBI" id="CHEBI:15377"/>
        <dbReference type="ChEBI" id="CHEBI:15378"/>
        <dbReference type="ChEBI" id="CHEBI:16335"/>
        <dbReference type="ChEBI" id="CHEBI:17596"/>
        <dbReference type="ChEBI" id="CHEBI:28938"/>
        <dbReference type="EC" id="3.5.4.4"/>
    </reaction>
    <physiologicalReaction direction="left-to-right" evidence="7">
        <dbReference type="Rhea" id="RHEA:24409"/>
    </physiologicalReaction>
</comment>
<evidence type="ECO:0000256" key="10">
    <source>
        <dbReference type="RuleBase" id="RU361274"/>
    </source>
</evidence>
<evidence type="ECO:0000313" key="12">
    <source>
        <dbReference type="Proteomes" id="UP000178162"/>
    </source>
</evidence>
<evidence type="ECO:0000256" key="7">
    <source>
        <dbReference type="ARBA" id="ARBA00047989"/>
    </source>
</evidence>
<comment type="caution">
    <text evidence="11">The sequence shown here is derived from an EMBL/GenBank/DDBJ whole genome shotgun (WGS) entry which is preliminary data.</text>
</comment>
<evidence type="ECO:0000256" key="9">
    <source>
        <dbReference type="ARBA" id="ARBA00049893"/>
    </source>
</evidence>
<evidence type="ECO:0000256" key="2">
    <source>
        <dbReference type="ARBA" id="ARBA00007353"/>
    </source>
</evidence>
<dbReference type="SUPFAM" id="SSF64438">
    <property type="entry name" value="CNF1/YfiH-like putative cysteine hydrolases"/>
    <property type="match status" value="1"/>
</dbReference>
<evidence type="ECO:0000313" key="11">
    <source>
        <dbReference type="EMBL" id="OGY26034.1"/>
    </source>
</evidence>
<evidence type="ECO:0000256" key="4">
    <source>
        <dbReference type="ARBA" id="ARBA00022723"/>
    </source>
</evidence>
<dbReference type="NCBIfam" id="TIGR00726">
    <property type="entry name" value="peptidoglycan editing factor PgeF"/>
    <property type="match status" value="1"/>
</dbReference>
<dbReference type="AlphaFoldDB" id="A0A1G1WEG8"/>
<comment type="similarity">
    <text evidence="2 10">Belongs to the purine nucleoside phosphorylase YfiH/LACC1 family.</text>
</comment>
<keyword evidence="5" id="KW-0378">Hydrolase</keyword>
<evidence type="ECO:0000256" key="5">
    <source>
        <dbReference type="ARBA" id="ARBA00022801"/>
    </source>
</evidence>
<accession>A0A1G1WEG8</accession>
<sequence length="251" mass="27307">MLKKSGDIYELTSWVQFKNLIHGISTAAIGNLKIGLTRGEDVKVNKHKLGRELGFDANKIIQAQQIHGNKIARVVVEEAGDVMHGVDGLISNEPGIFLMIVVADCLPILAYDPETNAFGAAHAGWKGTLVKIAQELVTSLQREFGSKPENIKIGLGPCIGHCHSEIGPGLVEKFQSANLNKGVLQTASGKYFLDLRALNISQLLDAGIQKQNIDGPIKMCTYESDEFYSYRREALNLTGEFGALIGIKNYG</sequence>
<comment type="catalytic activity">
    <reaction evidence="1">
        <text>inosine + phosphate = alpha-D-ribose 1-phosphate + hypoxanthine</text>
        <dbReference type="Rhea" id="RHEA:27646"/>
        <dbReference type="ChEBI" id="CHEBI:17368"/>
        <dbReference type="ChEBI" id="CHEBI:17596"/>
        <dbReference type="ChEBI" id="CHEBI:43474"/>
        <dbReference type="ChEBI" id="CHEBI:57720"/>
        <dbReference type="EC" id="2.4.2.1"/>
    </reaction>
    <physiologicalReaction direction="left-to-right" evidence="1">
        <dbReference type="Rhea" id="RHEA:27647"/>
    </physiologicalReaction>
</comment>
<evidence type="ECO:0000256" key="3">
    <source>
        <dbReference type="ARBA" id="ARBA00022679"/>
    </source>
</evidence>
<keyword evidence="3" id="KW-0808">Transferase</keyword>
<dbReference type="InterPro" id="IPR011324">
    <property type="entry name" value="Cytotoxic_necrot_fac-like_cat"/>
</dbReference>
<dbReference type="STRING" id="1802595.A2134_01640"/>
<evidence type="ECO:0000256" key="6">
    <source>
        <dbReference type="ARBA" id="ARBA00022833"/>
    </source>
</evidence>
<dbReference type="Gene3D" id="3.60.140.10">
    <property type="entry name" value="CNF1/YfiH-like putative cysteine hydrolases"/>
    <property type="match status" value="1"/>
</dbReference>
<reference evidence="11 12" key="1">
    <citation type="journal article" date="2016" name="Nat. Commun.">
        <title>Thousands of microbial genomes shed light on interconnected biogeochemical processes in an aquifer system.</title>
        <authorList>
            <person name="Anantharaman K."/>
            <person name="Brown C.T."/>
            <person name="Hug L.A."/>
            <person name="Sharon I."/>
            <person name="Castelle C.J."/>
            <person name="Probst A.J."/>
            <person name="Thomas B.C."/>
            <person name="Singh A."/>
            <person name="Wilkins M.J."/>
            <person name="Karaoz U."/>
            <person name="Brodie E.L."/>
            <person name="Williams K.H."/>
            <person name="Hubbard S.S."/>
            <person name="Banfield J.F."/>
        </authorList>
    </citation>
    <scope>NUCLEOTIDE SEQUENCE [LARGE SCALE GENOMIC DNA]</scope>
</reference>
<dbReference type="GO" id="GO:0017061">
    <property type="term" value="F:S-methyl-5-thioadenosine phosphorylase activity"/>
    <property type="evidence" value="ECO:0007669"/>
    <property type="project" value="UniProtKB-EC"/>
</dbReference>
<comment type="catalytic activity">
    <reaction evidence="9">
        <text>S-methyl-5'-thioadenosine + phosphate = 5-(methylsulfanyl)-alpha-D-ribose 1-phosphate + adenine</text>
        <dbReference type="Rhea" id="RHEA:11852"/>
        <dbReference type="ChEBI" id="CHEBI:16708"/>
        <dbReference type="ChEBI" id="CHEBI:17509"/>
        <dbReference type="ChEBI" id="CHEBI:43474"/>
        <dbReference type="ChEBI" id="CHEBI:58533"/>
        <dbReference type="EC" id="2.4.2.28"/>
    </reaction>
    <physiologicalReaction direction="left-to-right" evidence="9">
        <dbReference type="Rhea" id="RHEA:11853"/>
    </physiologicalReaction>
</comment>
<name>A0A1G1WEG8_9BACT</name>
<dbReference type="PANTHER" id="PTHR30616:SF2">
    <property type="entry name" value="PURINE NUCLEOSIDE PHOSPHORYLASE LACC1"/>
    <property type="match status" value="1"/>
</dbReference>
<dbReference type="GO" id="GO:0005507">
    <property type="term" value="F:copper ion binding"/>
    <property type="evidence" value="ECO:0007669"/>
    <property type="project" value="TreeGrafter"/>
</dbReference>
<dbReference type="GO" id="GO:0016787">
    <property type="term" value="F:hydrolase activity"/>
    <property type="evidence" value="ECO:0007669"/>
    <property type="project" value="UniProtKB-KW"/>
</dbReference>
<dbReference type="InterPro" id="IPR038371">
    <property type="entry name" value="Cu_polyphenol_OxRdtase_sf"/>
</dbReference>
<keyword evidence="4" id="KW-0479">Metal-binding</keyword>
<gene>
    <name evidence="11" type="ORF">A2134_01640</name>
</gene>
<keyword evidence="6" id="KW-0862">Zinc</keyword>
<organism evidence="11 12">
    <name type="scientific">Candidatus Woykebacteria bacterium RBG_16_39_9b</name>
    <dbReference type="NCBI Taxonomy" id="1802595"/>
    <lineage>
        <taxon>Bacteria</taxon>
        <taxon>Candidatus Woykeibacteriota</taxon>
    </lineage>
</organism>
<proteinExistence type="inferred from homology"/>
<evidence type="ECO:0000256" key="1">
    <source>
        <dbReference type="ARBA" id="ARBA00000553"/>
    </source>
</evidence>